<feature type="compositionally biased region" description="Basic and acidic residues" evidence="3">
    <location>
        <begin position="485"/>
        <end position="501"/>
    </location>
</feature>
<evidence type="ECO:0000256" key="3">
    <source>
        <dbReference type="SAM" id="MobiDB-lite"/>
    </source>
</evidence>
<sequence length="1140" mass="124670">MDFAETSSSLNDNNGEASSLPRSIEELKKPGRKKYFPTNSRFTEPSSSSAYFEGNKIYSVDVEDATHILRKMEFAAFQAVATAFRTQGPLTPYKELMLEHLRFALFIREHDFIQIIQEIADDTFLQKTCKTLNKSSSCSAQWRALSFPAHTPTNAYIRKPKQDIKARINLLTTIGCHNVSVKELDVATAKLSTLKKEQFIPQQLRRVLADSELSAGRVDIEPFDITEEELQRDFDDYEKEKERIANEVEEEERSRNGRSRRGKKRKVIIPRFQNQTLRAQARVAAKEVENSNEKKKKTDDDVPDEDEQCQAEAEMMKMIEDQAKGLLAAPPPPIVAVKVETKKTTASVATVAVASPQKVVQKAKAKRKSKDANKFYSSKETPKQPATLSLSQRHPQITPFTIVPEHLPPPKPLIITAKPPPSSSSNDYFYHPLPKSTNNRSEEQRAMDEDLVLVKTAQAMIEDLENTLDSENGLTSSGKRRKQKHDGTPKRRGRKPAESKDNPITCARIAPFQFEGNSGDPNKPPRGNPDKKLKKQVNDLKSPPVPSTNGINYEKPATSPPLSSSAQPRIPMIPTVGAPKTAIVPVSPATIVIRPRNNASTSTSPSTNLATNVVANEISPAKRMRFSSETSSSQTTVLSGSIPSDPNRVFPGIRQTGRPTLFRPPNVVFPRSANVLNNGTARYAIPFTTQSSGNPTRPYYGNPSFTNRPTVSRDRPQLHSFSRPTTSVIRLVTTEIKTEESVTTAAAATIMQNGIRSRSIDETTVSKIGVKEDETLSNGIVINNNQESTANTALSLPLTSMSQKIHFSTSFPSTTISSTSSDNTSSSSSAGIGTGTQMISLRPHFPLSTATNTIQNQSTMINLQTVTYSTKPTTSLYQVVNATPTLMQSFSPQQLVQTAIPVMLHTVTNSNFTAAPIPTPPPPPPSSSTMINLPMSDPPSSATESGTKSNPEKIVQKSNGTQSSNIIDIPLPDNDDATIDMNSSYSSNESFEIPPPPPPPPEDVINEDSSMLETTVPPEDPSHPFEPSHNHTRLHHFQEQQSVSISEPEIVINGVDPHISASHQSMINKNHSSSSSSYQQFVVSAAPIPSSSSSSLSPSNSDANSSNLLPVEESQNLLLNVSQSSNAPTPAPTITPPTNI</sequence>
<feature type="region of interest" description="Disordered" evidence="3">
    <location>
        <begin position="414"/>
        <end position="445"/>
    </location>
</feature>
<dbReference type="InterPro" id="IPR036142">
    <property type="entry name" value="ENT_dom-like_sf"/>
</dbReference>
<dbReference type="InterPro" id="IPR005491">
    <property type="entry name" value="ENT_dom"/>
</dbReference>
<feature type="region of interest" description="Disordered" evidence="3">
    <location>
        <begin position="465"/>
        <end position="568"/>
    </location>
</feature>
<feature type="region of interest" description="Disordered" evidence="3">
    <location>
        <begin position="1"/>
        <end position="26"/>
    </location>
</feature>
<dbReference type="Proteomes" id="UP000887577">
    <property type="component" value="Unplaced"/>
</dbReference>
<feature type="compositionally biased region" description="Polar residues" evidence="3">
    <location>
        <begin position="938"/>
        <end position="949"/>
    </location>
</feature>
<feature type="compositionally biased region" description="Pro residues" evidence="3">
    <location>
        <begin position="993"/>
        <end position="1002"/>
    </location>
</feature>
<feature type="region of interest" description="Disordered" evidence="3">
    <location>
        <begin position="913"/>
        <end position="1030"/>
    </location>
</feature>
<feature type="compositionally biased region" description="Polar residues" evidence="3">
    <location>
        <begin position="627"/>
        <end position="644"/>
    </location>
</feature>
<evidence type="ECO:0000256" key="2">
    <source>
        <dbReference type="ARBA" id="ARBA00023242"/>
    </source>
</evidence>
<evidence type="ECO:0000256" key="1">
    <source>
        <dbReference type="ARBA" id="ARBA00004123"/>
    </source>
</evidence>
<feature type="region of interest" description="Disordered" evidence="3">
    <location>
        <begin position="362"/>
        <end position="391"/>
    </location>
</feature>
<feature type="domain" description="ENT" evidence="4">
    <location>
        <begin position="65"/>
        <end position="137"/>
    </location>
</feature>
<dbReference type="SUPFAM" id="SSF158639">
    <property type="entry name" value="ENT-like"/>
    <property type="match status" value="1"/>
</dbReference>
<dbReference type="Gene3D" id="1.10.1240.40">
    <property type="entry name" value="ENT domain"/>
    <property type="match status" value="1"/>
</dbReference>
<feature type="compositionally biased region" description="Low complexity" evidence="3">
    <location>
        <begin position="812"/>
        <end position="829"/>
    </location>
</feature>
<feature type="region of interest" description="Disordered" evidence="3">
    <location>
        <begin position="1088"/>
        <end position="1107"/>
    </location>
</feature>
<name>A0A914YCV7_9BILA</name>
<evidence type="ECO:0000313" key="6">
    <source>
        <dbReference type="WBParaSite" id="PSU_v2.g17124.t1"/>
    </source>
</evidence>
<feature type="compositionally biased region" description="Pro residues" evidence="3">
    <location>
        <begin position="917"/>
        <end position="926"/>
    </location>
</feature>
<feature type="region of interest" description="Disordered" evidence="3">
    <location>
        <begin position="1121"/>
        <end position="1140"/>
    </location>
</feature>
<feature type="compositionally biased region" description="Basic and acidic residues" evidence="3">
    <location>
        <begin position="1020"/>
        <end position="1029"/>
    </location>
</feature>
<feature type="compositionally biased region" description="Pro residues" evidence="3">
    <location>
        <begin position="1129"/>
        <end position="1140"/>
    </location>
</feature>
<dbReference type="SMART" id="SM01191">
    <property type="entry name" value="ENT"/>
    <property type="match status" value="1"/>
</dbReference>
<feature type="region of interest" description="Disordered" evidence="3">
    <location>
        <begin position="285"/>
        <end position="307"/>
    </location>
</feature>
<feature type="region of interest" description="Disordered" evidence="3">
    <location>
        <begin position="624"/>
        <end position="649"/>
    </location>
</feature>
<evidence type="ECO:0000259" key="4">
    <source>
        <dbReference type="SMART" id="SM01191"/>
    </source>
</evidence>
<dbReference type="WBParaSite" id="PSU_v2.g17124.t1">
    <property type="protein sequence ID" value="PSU_v2.g17124.t1"/>
    <property type="gene ID" value="PSU_v2.g17124"/>
</dbReference>
<feature type="compositionally biased region" description="Polar residues" evidence="3">
    <location>
        <begin position="375"/>
        <end position="391"/>
    </location>
</feature>
<reference evidence="6" key="1">
    <citation type="submission" date="2022-11" db="UniProtKB">
        <authorList>
            <consortium name="WormBaseParasite"/>
        </authorList>
    </citation>
    <scope>IDENTIFICATION</scope>
</reference>
<proteinExistence type="predicted"/>
<feature type="region of interest" description="Disordered" evidence="3">
    <location>
        <begin position="245"/>
        <end position="269"/>
    </location>
</feature>
<organism evidence="5 6">
    <name type="scientific">Panagrolaimus superbus</name>
    <dbReference type="NCBI Taxonomy" id="310955"/>
    <lineage>
        <taxon>Eukaryota</taxon>
        <taxon>Metazoa</taxon>
        <taxon>Ecdysozoa</taxon>
        <taxon>Nematoda</taxon>
        <taxon>Chromadorea</taxon>
        <taxon>Rhabditida</taxon>
        <taxon>Tylenchina</taxon>
        <taxon>Panagrolaimomorpha</taxon>
        <taxon>Panagrolaimoidea</taxon>
        <taxon>Panagrolaimidae</taxon>
        <taxon>Panagrolaimus</taxon>
    </lineage>
</organism>
<feature type="region of interest" description="Disordered" evidence="3">
    <location>
        <begin position="812"/>
        <end position="836"/>
    </location>
</feature>
<keyword evidence="2" id="KW-0539">Nucleus</keyword>
<keyword evidence="5" id="KW-1185">Reference proteome</keyword>
<comment type="subcellular location">
    <subcellularLocation>
        <location evidence="1">Nucleus</location>
    </subcellularLocation>
</comment>
<feature type="compositionally biased region" description="Basic and acidic residues" evidence="3">
    <location>
        <begin position="285"/>
        <end position="300"/>
    </location>
</feature>
<protein>
    <submittedName>
        <fullName evidence="6">ENT domain-containing protein</fullName>
    </submittedName>
</protein>
<feature type="compositionally biased region" description="Polar residues" evidence="3">
    <location>
        <begin position="1"/>
        <end position="21"/>
    </location>
</feature>
<dbReference type="AlphaFoldDB" id="A0A914YCV7"/>
<dbReference type="GO" id="GO:0005634">
    <property type="term" value="C:nucleus"/>
    <property type="evidence" value="ECO:0007669"/>
    <property type="project" value="UniProtKB-SubCell"/>
</dbReference>
<evidence type="ECO:0000313" key="5">
    <source>
        <dbReference type="Proteomes" id="UP000887577"/>
    </source>
</evidence>
<accession>A0A914YCV7</accession>
<feature type="compositionally biased region" description="Polar residues" evidence="3">
    <location>
        <begin position="980"/>
        <end position="990"/>
    </location>
</feature>
<feature type="compositionally biased region" description="Basic residues" evidence="3">
    <location>
        <begin position="256"/>
        <end position="268"/>
    </location>
</feature>
<dbReference type="Pfam" id="PF03735">
    <property type="entry name" value="ENT"/>
    <property type="match status" value="1"/>
</dbReference>